<keyword evidence="4 7" id="KW-0747">Spliceosome</keyword>
<keyword evidence="10" id="KW-1185">Reference proteome</keyword>
<keyword evidence="6 7" id="KW-0539">Nucleus</keyword>
<name>A0A8K0NVW4_9TREE</name>
<dbReference type="OrthoDB" id="190958at2759"/>
<evidence type="ECO:0000256" key="8">
    <source>
        <dbReference type="SAM" id="MobiDB-lite"/>
    </source>
</evidence>
<dbReference type="InterPro" id="IPR005037">
    <property type="entry name" value="PRP38"/>
</dbReference>
<accession>A0A8K0NVW4</accession>
<comment type="caution">
    <text evidence="9">The sequence shown here is derived from an EMBL/GenBank/DDBJ whole genome shotgun (WGS) entry which is preliminary data.</text>
</comment>
<reference evidence="9" key="1">
    <citation type="submission" date="2020-04" db="EMBL/GenBank/DDBJ databases">
        <title>Analysis of mating type loci in Filobasidium floriforme.</title>
        <authorList>
            <person name="Nowrousian M."/>
        </authorList>
    </citation>
    <scope>NUCLEOTIDE SEQUENCE</scope>
    <source>
        <strain evidence="9">CBS 6242</strain>
    </source>
</reference>
<dbReference type="Pfam" id="PF03371">
    <property type="entry name" value="PRP38"/>
    <property type="match status" value="1"/>
</dbReference>
<feature type="compositionally biased region" description="Basic and acidic residues" evidence="8">
    <location>
        <begin position="257"/>
        <end position="269"/>
    </location>
</feature>
<evidence type="ECO:0000256" key="3">
    <source>
        <dbReference type="ARBA" id="ARBA00022664"/>
    </source>
</evidence>
<evidence type="ECO:0000313" key="9">
    <source>
        <dbReference type="EMBL" id="KAG7579955.1"/>
    </source>
</evidence>
<evidence type="ECO:0000313" key="10">
    <source>
        <dbReference type="Proteomes" id="UP000812966"/>
    </source>
</evidence>
<gene>
    <name evidence="9" type="ORF">FFLO_00163</name>
</gene>
<dbReference type="GO" id="GO:0005681">
    <property type="term" value="C:spliceosomal complex"/>
    <property type="evidence" value="ECO:0007669"/>
    <property type="project" value="UniProtKB-KW"/>
</dbReference>
<evidence type="ECO:0000256" key="1">
    <source>
        <dbReference type="ARBA" id="ARBA00004123"/>
    </source>
</evidence>
<feature type="compositionally biased region" description="Polar residues" evidence="8">
    <location>
        <begin position="278"/>
        <end position="291"/>
    </location>
</feature>
<dbReference type="EMBL" id="JABELV010000002">
    <property type="protein sequence ID" value="KAG7579955.1"/>
    <property type="molecule type" value="Genomic_DNA"/>
</dbReference>
<evidence type="ECO:0000256" key="5">
    <source>
        <dbReference type="ARBA" id="ARBA00023187"/>
    </source>
</evidence>
<dbReference type="AlphaFoldDB" id="A0A8K0NVW4"/>
<evidence type="ECO:0000256" key="6">
    <source>
        <dbReference type="ARBA" id="ARBA00023242"/>
    </source>
</evidence>
<dbReference type="PANTHER" id="PTHR23142">
    <property type="entry name" value="PRE-MRNA-SPLICING FACTOR 38A-RELATED"/>
    <property type="match status" value="1"/>
</dbReference>
<keyword evidence="3 7" id="KW-0507">mRNA processing</keyword>
<comment type="subcellular location">
    <subcellularLocation>
        <location evidence="1 7">Nucleus</location>
    </subcellularLocation>
</comment>
<feature type="region of interest" description="Disordered" evidence="8">
    <location>
        <begin position="179"/>
        <end position="291"/>
    </location>
</feature>
<evidence type="ECO:0000256" key="4">
    <source>
        <dbReference type="ARBA" id="ARBA00022728"/>
    </source>
</evidence>
<feature type="compositionally biased region" description="Low complexity" evidence="8">
    <location>
        <begin position="204"/>
        <end position="222"/>
    </location>
</feature>
<sequence length="291" mass="33337">MANSTLKGSLAIHGGNPQFLIEKVIRARIYDSIYWKEQCFALTAESIIDKAITLDSVGGVYGNQKPTEFLSLTLKLLTLQPEKAILLEYLRAEEFKYLRALAAFYIRLTFKSFDVYEILEPLMKDYRKLRTRDIGGYHLSYFDEFIDQLLTEERVCEVILPRLTRRDILEETEGLPKRTSFLEETLQSDRGSRSPSPVRRRNRSISPDRMSAASYRSRSRSISPDREADFIPSRTPSEAYASEGDGGYRSRSPSVSPDREIGQAKRNDDGMDVDDATSYRSRSRSVSLDRQ</sequence>
<comment type="function">
    <text evidence="7">Required for pre-mRNA splicing.</text>
</comment>
<comment type="similarity">
    <text evidence="2 7">Belongs to the PRP38 family.</text>
</comment>
<keyword evidence="5 7" id="KW-0508">mRNA splicing</keyword>
<evidence type="ECO:0000256" key="7">
    <source>
        <dbReference type="RuleBase" id="RU367025"/>
    </source>
</evidence>
<organism evidence="9 10">
    <name type="scientific">Filobasidium floriforme</name>
    <dbReference type="NCBI Taxonomy" id="5210"/>
    <lineage>
        <taxon>Eukaryota</taxon>
        <taxon>Fungi</taxon>
        <taxon>Dikarya</taxon>
        <taxon>Basidiomycota</taxon>
        <taxon>Agaricomycotina</taxon>
        <taxon>Tremellomycetes</taxon>
        <taxon>Filobasidiales</taxon>
        <taxon>Filobasidiaceae</taxon>
        <taxon>Filobasidium</taxon>
    </lineage>
</organism>
<protein>
    <recommendedName>
        <fullName evidence="7">Pre-mRNA-splicing factor 38</fullName>
    </recommendedName>
</protein>
<dbReference type="Proteomes" id="UP000812966">
    <property type="component" value="Unassembled WGS sequence"/>
</dbReference>
<dbReference type="GO" id="GO:0000398">
    <property type="term" value="P:mRNA splicing, via spliceosome"/>
    <property type="evidence" value="ECO:0007669"/>
    <property type="project" value="UniProtKB-UniRule"/>
</dbReference>
<proteinExistence type="inferred from homology"/>
<evidence type="ECO:0000256" key="2">
    <source>
        <dbReference type="ARBA" id="ARBA00006164"/>
    </source>
</evidence>